<evidence type="ECO:0000313" key="2">
    <source>
        <dbReference type="Proteomes" id="UP000199034"/>
    </source>
</evidence>
<name>A0A1G6VRE0_9ACTN</name>
<keyword evidence="2" id="KW-1185">Reference proteome</keyword>
<dbReference type="STRING" id="1045774.SAMN05421872_10925"/>
<sequence>MLTHGTGGRVSGRKGVGMGIGTYRSRHGVAHVSMQFDNRGMAEAEMLDAGLRKAWDQLCDQSSWRYWHQGIRDDLTSADTFYFMHFDENRDAIGFRRTKDGLNMYIPLRHLRAKRSNAERVDYLRDVYLRFFERYAKLREIGPPPVWTG</sequence>
<gene>
    <name evidence="1" type="ORF">SAMN05421872_10925</name>
</gene>
<accession>A0A1G6VRE0</accession>
<proteinExistence type="predicted"/>
<reference evidence="2" key="1">
    <citation type="submission" date="2016-10" db="EMBL/GenBank/DDBJ databases">
        <authorList>
            <person name="Varghese N."/>
            <person name="Submissions S."/>
        </authorList>
    </citation>
    <scope>NUCLEOTIDE SEQUENCE [LARGE SCALE GENOMIC DNA]</scope>
    <source>
        <strain evidence="2">CGMCC 4.6858</strain>
    </source>
</reference>
<protein>
    <submittedName>
        <fullName evidence="1">Uncharacterized protein</fullName>
    </submittedName>
</protein>
<dbReference type="Proteomes" id="UP000199034">
    <property type="component" value="Unassembled WGS sequence"/>
</dbReference>
<dbReference type="EMBL" id="FMZM01000009">
    <property type="protein sequence ID" value="SDD56138.1"/>
    <property type="molecule type" value="Genomic_DNA"/>
</dbReference>
<organism evidence="1 2">
    <name type="scientific">Nocardioides lianchengensis</name>
    <dbReference type="NCBI Taxonomy" id="1045774"/>
    <lineage>
        <taxon>Bacteria</taxon>
        <taxon>Bacillati</taxon>
        <taxon>Actinomycetota</taxon>
        <taxon>Actinomycetes</taxon>
        <taxon>Propionibacteriales</taxon>
        <taxon>Nocardioidaceae</taxon>
        <taxon>Nocardioides</taxon>
    </lineage>
</organism>
<dbReference type="AlphaFoldDB" id="A0A1G6VRE0"/>
<evidence type="ECO:0000313" key="1">
    <source>
        <dbReference type="EMBL" id="SDD56138.1"/>
    </source>
</evidence>